<evidence type="ECO:0000256" key="2">
    <source>
        <dbReference type="ARBA" id="ARBA00022884"/>
    </source>
</evidence>
<dbReference type="PANTHER" id="PTHR11586:SF37">
    <property type="entry name" value="TRNA-BINDING DOMAIN-CONTAINING PROTEIN"/>
    <property type="match status" value="1"/>
</dbReference>
<dbReference type="EMBL" id="AJGH01000033">
    <property type="protein sequence ID" value="EIC96587.1"/>
    <property type="molecule type" value="Genomic_DNA"/>
</dbReference>
<gene>
    <name evidence="5" type="ORF">HMPREF9970_0398</name>
</gene>
<protein>
    <submittedName>
        <fullName evidence="5">tRNA binding domain protein</fullName>
    </submittedName>
</protein>
<accession>I0RA79</accession>
<dbReference type="PATRIC" id="fig|1095750.3.peg.657"/>
<evidence type="ECO:0000256" key="3">
    <source>
        <dbReference type="PROSITE-ProRule" id="PRU00209"/>
    </source>
</evidence>
<proteinExistence type="predicted"/>
<dbReference type="SUPFAM" id="SSF50249">
    <property type="entry name" value="Nucleic acid-binding proteins"/>
    <property type="match status" value="1"/>
</dbReference>
<evidence type="ECO:0000256" key="1">
    <source>
        <dbReference type="ARBA" id="ARBA00022555"/>
    </source>
</evidence>
<dbReference type="PROSITE" id="PS50886">
    <property type="entry name" value="TRBD"/>
    <property type="match status" value="1"/>
</dbReference>
<evidence type="ECO:0000313" key="5">
    <source>
        <dbReference type="EMBL" id="EIC96587.1"/>
    </source>
</evidence>
<dbReference type="InterPro" id="IPR012340">
    <property type="entry name" value="NA-bd_OB-fold"/>
</dbReference>
<name>I0RA79_9FIRM</name>
<dbReference type="Proteomes" id="UP000005039">
    <property type="component" value="Unassembled WGS sequence"/>
</dbReference>
<dbReference type="PANTHER" id="PTHR11586">
    <property type="entry name" value="TRNA-AMINOACYLATION COFACTOR ARC1 FAMILY MEMBER"/>
    <property type="match status" value="1"/>
</dbReference>
<dbReference type="InterPro" id="IPR051270">
    <property type="entry name" value="Tyrosine-tRNA_ligase_regulator"/>
</dbReference>
<dbReference type="Gene3D" id="2.40.50.140">
    <property type="entry name" value="Nucleic acid-binding proteins"/>
    <property type="match status" value="1"/>
</dbReference>
<comment type="caution">
    <text evidence="5">The sequence shown here is derived from an EMBL/GenBank/DDBJ whole genome shotgun (WGS) entry which is preliminary data.</text>
</comment>
<keyword evidence="1 3" id="KW-0820">tRNA-binding</keyword>
<dbReference type="Pfam" id="PF01588">
    <property type="entry name" value="tRNA_bind"/>
    <property type="match status" value="1"/>
</dbReference>
<keyword evidence="2 3" id="KW-0694">RNA-binding</keyword>
<dbReference type="InterPro" id="IPR002547">
    <property type="entry name" value="tRNA-bd_dom"/>
</dbReference>
<dbReference type="GO" id="GO:0000049">
    <property type="term" value="F:tRNA binding"/>
    <property type="evidence" value="ECO:0007669"/>
    <property type="project" value="UniProtKB-UniRule"/>
</dbReference>
<dbReference type="AlphaFoldDB" id="I0RA79"/>
<dbReference type="eggNOG" id="COG0073">
    <property type="taxonomic scope" value="Bacteria"/>
</dbReference>
<reference evidence="5 6" key="1">
    <citation type="submission" date="2012-03" db="EMBL/GenBank/DDBJ databases">
        <authorList>
            <person name="Durkin A.S."/>
            <person name="McCorrison J."/>
            <person name="Torralba M."/>
            <person name="Gillis M."/>
            <person name="Methe B."/>
            <person name="Sutton G."/>
            <person name="Nelson K.E."/>
        </authorList>
    </citation>
    <scope>NUCLEOTIDE SEQUENCE [LARGE SCALE GENOMIC DNA]</scope>
    <source>
        <strain evidence="5 6">F0468</strain>
    </source>
</reference>
<organism evidence="5 6">
    <name type="scientific">Lachnoanaerobaculum saburreum F0468</name>
    <dbReference type="NCBI Taxonomy" id="1095750"/>
    <lineage>
        <taxon>Bacteria</taxon>
        <taxon>Bacillati</taxon>
        <taxon>Bacillota</taxon>
        <taxon>Clostridia</taxon>
        <taxon>Lachnospirales</taxon>
        <taxon>Lachnospiraceae</taxon>
        <taxon>Lachnoanaerobaculum</taxon>
    </lineage>
</organism>
<sequence length="161" mass="17950">MDVLYFYTMKSLDKKNEEKRGGEGEAGNADTGFFTPNDKIDFSNVKIEPLFKETVDFETFSKSDFRAVKVKDCVAVPKSKKLLQFTLDDGTGKDRTILSGIHEFYEPEELVGKTLIAITNLPPRAMMGIESCGMLLSAVNNLKDSEGEELHLIIVDNHIPA</sequence>
<evidence type="ECO:0000313" key="6">
    <source>
        <dbReference type="Proteomes" id="UP000005039"/>
    </source>
</evidence>
<evidence type="ECO:0000259" key="4">
    <source>
        <dbReference type="PROSITE" id="PS50886"/>
    </source>
</evidence>
<keyword evidence="6" id="KW-1185">Reference proteome</keyword>
<feature type="domain" description="TRNA-binding" evidence="4">
    <location>
        <begin position="59"/>
        <end position="161"/>
    </location>
</feature>